<keyword evidence="1" id="KW-1133">Transmembrane helix</keyword>
<dbReference type="InterPro" id="IPR045340">
    <property type="entry name" value="DUF6533"/>
</dbReference>
<feature type="transmembrane region" description="Helical" evidence="1">
    <location>
        <begin position="166"/>
        <end position="187"/>
    </location>
</feature>
<sequence>MVNHRDPSISHPIWETTYARQYISLVSVVCLVWEHILIISQEYTFVWKSRLVVTKCLYLGLRYFAIGFLLANHYASCVLLSKVPLNESTCLSWFIFQAAYLQVIQTLFEVTLLVRVWALYDKSRRIGLILSSLYLFECVIMLHSIVGVTSRLQFDDTCLVMETPTGAYLLAFTPLAMQGLIWSMIWYKQINPSPWFRSGGPIGTLMFRDGLVSFLLLSSIIPVCLSYSVYVHDLTDSVWTVLVTIYSIGGCRTIMNMQRLKIPQTASAVELAPLMPPSCTTTGVNISRMVDDDDDDDDGTRAEFPI</sequence>
<name>A0A067SJF0_GALM3</name>
<feature type="transmembrane region" description="Helical" evidence="1">
    <location>
        <begin position="51"/>
        <end position="71"/>
    </location>
</feature>
<accession>A0A067SJF0</accession>
<reference evidence="4" key="1">
    <citation type="journal article" date="2014" name="Proc. Natl. Acad. Sci. U.S.A.">
        <title>Extensive sampling of basidiomycete genomes demonstrates inadequacy of the white-rot/brown-rot paradigm for wood decay fungi.</title>
        <authorList>
            <person name="Riley R."/>
            <person name="Salamov A.A."/>
            <person name="Brown D.W."/>
            <person name="Nagy L.G."/>
            <person name="Floudas D."/>
            <person name="Held B.W."/>
            <person name="Levasseur A."/>
            <person name="Lombard V."/>
            <person name="Morin E."/>
            <person name="Otillar R."/>
            <person name="Lindquist E.A."/>
            <person name="Sun H."/>
            <person name="LaButti K.M."/>
            <person name="Schmutz J."/>
            <person name="Jabbour D."/>
            <person name="Luo H."/>
            <person name="Baker S.E."/>
            <person name="Pisabarro A.G."/>
            <person name="Walton J.D."/>
            <person name="Blanchette R.A."/>
            <person name="Henrissat B."/>
            <person name="Martin F."/>
            <person name="Cullen D."/>
            <person name="Hibbett D.S."/>
            <person name="Grigoriev I.V."/>
        </authorList>
    </citation>
    <scope>NUCLEOTIDE SEQUENCE [LARGE SCALE GENOMIC DNA]</scope>
    <source>
        <strain evidence="4">CBS 339.88</strain>
    </source>
</reference>
<keyword evidence="1" id="KW-0812">Transmembrane</keyword>
<feature type="domain" description="DUF6533" evidence="2">
    <location>
        <begin position="22"/>
        <end position="66"/>
    </location>
</feature>
<evidence type="ECO:0000259" key="2">
    <source>
        <dbReference type="Pfam" id="PF20151"/>
    </source>
</evidence>
<evidence type="ECO:0000313" key="4">
    <source>
        <dbReference type="Proteomes" id="UP000027222"/>
    </source>
</evidence>
<dbReference type="Proteomes" id="UP000027222">
    <property type="component" value="Unassembled WGS sequence"/>
</dbReference>
<feature type="transmembrane region" description="Helical" evidence="1">
    <location>
        <begin position="211"/>
        <end position="231"/>
    </location>
</feature>
<feature type="transmembrane region" description="Helical" evidence="1">
    <location>
        <begin position="91"/>
        <end position="114"/>
    </location>
</feature>
<proteinExistence type="predicted"/>
<gene>
    <name evidence="3" type="ORF">GALMADRAFT_230143</name>
</gene>
<dbReference type="OrthoDB" id="3020506at2759"/>
<keyword evidence="4" id="KW-1185">Reference proteome</keyword>
<organism evidence="3 4">
    <name type="scientific">Galerina marginata (strain CBS 339.88)</name>
    <dbReference type="NCBI Taxonomy" id="685588"/>
    <lineage>
        <taxon>Eukaryota</taxon>
        <taxon>Fungi</taxon>
        <taxon>Dikarya</taxon>
        <taxon>Basidiomycota</taxon>
        <taxon>Agaricomycotina</taxon>
        <taxon>Agaricomycetes</taxon>
        <taxon>Agaricomycetidae</taxon>
        <taxon>Agaricales</taxon>
        <taxon>Agaricineae</taxon>
        <taxon>Strophariaceae</taxon>
        <taxon>Galerina</taxon>
    </lineage>
</organism>
<dbReference type="AlphaFoldDB" id="A0A067SJF0"/>
<dbReference type="EMBL" id="KL142398">
    <property type="protein sequence ID" value="KDR70147.1"/>
    <property type="molecule type" value="Genomic_DNA"/>
</dbReference>
<dbReference type="STRING" id="685588.A0A067SJF0"/>
<dbReference type="Pfam" id="PF20151">
    <property type="entry name" value="DUF6533"/>
    <property type="match status" value="1"/>
</dbReference>
<evidence type="ECO:0000313" key="3">
    <source>
        <dbReference type="EMBL" id="KDR70147.1"/>
    </source>
</evidence>
<evidence type="ECO:0000256" key="1">
    <source>
        <dbReference type="SAM" id="Phobius"/>
    </source>
</evidence>
<feature type="transmembrane region" description="Helical" evidence="1">
    <location>
        <begin position="237"/>
        <end position="255"/>
    </location>
</feature>
<feature type="transmembrane region" description="Helical" evidence="1">
    <location>
        <begin position="126"/>
        <end position="146"/>
    </location>
</feature>
<protein>
    <recommendedName>
        <fullName evidence="2">DUF6533 domain-containing protein</fullName>
    </recommendedName>
</protein>
<keyword evidence="1" id="KW-0472">Membrane</keyword>
<dbReference type="HOGENOM" id="CLU_035509_10_0_1"/>